<proteinExistence type="predicted"/>
<dbReference type="EMBL" id="JBEWZH010000005">
    <property type="protein sequence ID" value="MFL0162367.1"/>
    <property type="molecule type" value="Genomic_DNA"/>
</dbReference>
<keyword evidence="1" id="KW-0812">Transmembrane</keyword>
<accession>A0ABW8RUF4</accession>
<evidence type="ECO:0000313" key="2">
    <source>
        <dbReference type="EMBL" id="MFL0162367.1"/>
    </source>
</evidence>
<keyword evidence="1" id="KW-0472">Membrane</keyword>
<reference evidence="2 3" key="1">
    <citation type="submission" date="2024-07" db="EMBL/GenBank/DDBJ databases">
        <authorList>
            <person name="Pitt A."/>
            <person name="Hahn M.W."/>
        </authorList>
    </citation>
    <scope>NUCLEOTIDE SEQUENCE [LARGE SCALE GENOMIC DNA]</scope>
    <source>
        <strain evidence="2 3">1-SAACH-A3</strain>
    </source>
</reference>
<feature type="transmembrane region" description="Helical" evidence="1">
    <location>
        <begin position="126"/>
        <end position="149"/>
    </location>
</feature>
<protein>
    <submittedName>
        <fullName evidence="2">DUF3667 domain-containing protein</fullName>
    </submittedName>
</protein>
<comment type="caution">
    <text evidence="2">The sequence shown here is derived from an EMBL/GenBank/DDBJ whole genome shotgun (WGS) entry which is preliminary data.</text>
</comment>
<feature type="transmembrane region" description="Helical" evidence="1">
    <location>
        <begin position="51"/>
        <end position="73"/>
    </location>
</feature>
<dbReference type="Pfam" id="PF12412">
    <property type="entry name" value="DUF3667"/>
    <property type="match status" value="1"/>
</dbReference>
<gene>
    <name evidence="2" type="ORF">U0R11_08190</name>
</gene>
<evidence type="ECO:0000313" key="3">
    <source>
        <dbReference type="Proteomes" id="UP001623558"/>
    </source>
</evidence>
<keyword evidence="1" id="KW-1133">Transmembrane helix</keyword>
<organism evidence="2 3">
    <name type="scientific">Aquirufa salirivi</name>
    <dbReference type="NCBI Taxonomy" id="3104729"/>
    <lineage>
        <taxon>Bacteria</taxon>
        <taxon>Pseudomonadati</taxon>
        <taxon>Bacteroidota</taxon>
        <taxon>Cytophagia</taxon>
        <taxon>Cytophagales</taxon>
        <taxon>Flectobacillaceae</taxon>
        <taxon>Aquirufa</taxon>
    </lineage>
</organism>
<feature type="transmembrane region" description="Helical" evidence="1">
    <location>
        <begin position="155"/>
        <end position="178"/>
    </location>
</feature>
<feature type="transmembrane region" description="Helical" evidence="1">
    <location>
        <begin position="93"/>
        <end position="114"/>
    </location>
</feature>
<feature type="transmembrane region" description="Helical" evidence="1">
    <location>
        <begin position="190"/>
        <end position="207"/>
    </location>
</feature>
<dbReference type="InterPro" id="IPR022134">
    <property type="entry name" value="DUF3667"/>
</dbReference>
<name>A0ABW8RUF4_9BACT</name>
<evidence type="ECO:0000256" key="1">
    <source>
        <dbReference type="SAM" id="Phobius"/>
    </source>
</evidence>
<dbReference type="Proteomes" id="UP001623558">
    <property type="component" value="Unassembled WGS sequence"/>
</dbReference>
<sequence>MSMHFIWHDLQHGFLHFDQGIFYTIKQLLFRPGYAIKDYINGKRASHFKPFSFVIIIATVYGLLSKNLFFISVDSQSMDSVLRMYVSMIEWTLKHLTYTTIVLIVTTSIASFWAFQRQGFNFAEHLVLNTYYRGLVLLVAILVIPFMYLSNDLDIKYVMIYMSISQMVDFLLMYWCYCQFFDKMSFGRSLLAYFYMTVINMLIFMLFV</sequence>
<keyword evidence="3" id="KW-1185">Reference proteome</keyword>
<dbReference type="RefSeq" id="WP_406751224.1">
    <property type="nucleotide sequence ID" value="NZ_JBEWZH010000005.1"/>
</dbReference>